<gene>
    <name evidence="1" type="ORF">NOO_LOCUS10117</name>
</gene>
<evidence type="ECO:0000313" key="2">
    <source>
        <dbReference type="Proteomes" id="UP000271087"/>
    </source>
</evidence>
<reference evidence="3" key="1">
    <citation type="submission" date="2016-06" db="UniProtKB">
        <authorList>
            <consortium name="WormBaseParasite"/>
        </authorList>
    </citation>
    <scope>IDENTIFICATION</scope>
</reference>
<dbReference type="WBParaSite" id="nOo.2.0.1.t10117-RA">
    <property type="protein sequence ID" value="nOo.2.0.1.t10117-RA"/>
    <property type="gene ID" value="nOo.2.0.1.g10117"/>
</dbReference>
<protein>
    <submittedName>
        <fullName evidence="3">Protein kinase domain-containing protein</fullName>
    </submittedName>
</protein>
<organism evidence="3">
    <name type="scientific">Onchocerca ochengi</name>
    <name type="common">Filarial nematode worm</name>
    <dbReference type="NCBI Taxonomy" id="42157"/>
    <lineage>
        <taxon>Eukaryota</taxon>
        <taxon>Metazoa</taxon>
        <taxon>Ecdysozoa</taxon>
        <taxon>Nematoda</taxon>
        <taxon>Chromadorea</taxon>
        <taxon>Rhabditida</taxon>
        <taxon>Spirurina</taxon>
        <taxon>Spiruromorpha</taxon>
        <taxon>Filarioidea</taxon>
        <taxon>Onchocercidae</taxon>
        <taxon>Onchocerca</taxon>
    </lineage>
</organism>
<accession>A0A182EPQ9</accession>
<dbReference type="AlphaFoldDB" id="A0A182EPQ9"/>
<keyword evidence="2" id="KW-1185">Reference proteome</keyword>
<dbReference type="InterPro" id="IPR011009">
    <property type="entry name" value="Kinase-like_dom_sf"/>
</dbReference>
<sequence length="87" mass="9390">MKSNDPEDVELFDIISEMLTYEPSQRITLGSALDHRYFKRLAPHLRLHESGTSSNGSSSSATAPAATKIVTAEAIVIAEGDGDGEER</sequence>
<proteinExistence type="predicted"/>
<name>A0A182EPQ9_ONCOC</name>
<dbReference type="OrthoDB" id="283111at2759"/>
<dbReference type="Gene3D" id="1.10.510.10">
    <property type="entry name" value="Transferase(Phosphotransferase) domain 1"/>
    <property type="match status" value="1"/>
</dbReference>
<dbReference type="Proteomes" id="UP000271087">
    <property type="component" value="Unassembled WGS sequence"/>
</dbReference>
<dbReference type="STRING" id="42157.A0A182EPQ9"/>
<evidence type="ECO:0000313" key="1">
    <source>
        <dbReference type="EMBL" id="VDM93844.1"/>
    </source>
</evidence>
<dbReference type="SUPFAM" id="SSF56112">
    <property type="entry name" value="Protein kinase-like (PK-like)"/>
    <property type="match status" value="1"/>
</dbReference>
<reference evidence="1 2" key="2">
    <citation type="submission" date="2018-08" db="EMBL/GenBank/DDBJ databases">
        <authorList>
            <person name="Laetsch R D."/>
            <person name="Stevens L."/>
            <person name="Kumar S."/>
            <person name="Blaxter L. M."/>
        </authorList>
    </citation>
    <scope>NUCLEOTIDE SEQUENCE [LARGE SCALE GENOMIC DNA]</scope>
</reference>
<dbReference type="EMBL" id="UYRW01005503">
    <property type="protein sequence ID" value="VDM93844.1"/>
    <property type="molecule type" value="Genomic_DNA"/>
</dbReference>
<evidence type="ECO:0000313" key="3">
    <source>
        <dbReference type="WBParaSite" id="nOo.2.0.1.t10117-RA"/>
    </source>
</evidence>